<dbReference type="AlphaFoldDB" id="A0A445BPM1"/>
<evidence type="ECO:0000256" key="1">
    <source>
        <dbReference type="ARBA" id="ARBA00022737"/>
    </source>
</evidence>
<feature type="domain" description="Disease resistance R13L4/SHOC-2-like LRR" evidence="3">
    <location>
        <begin position="117"/>
        <end position="194"/>
    </location>
</feature>
<dbReference type="InterPro" id="IPR055414">
    <property type="entry name" value="LRR_R13L4/SHOC2-like"/>
</dbReference>
<dbReference type="Proteomes" id="UP000289738">
    <property type="component" value="Chromosome A09"/>
</dbReference>
<dbReference type="Gene3D" id="3.80.10.10">
    <property type="entry name" value="Ribonuclease Inhibitor"/>
    <property type="match status" value="1"/>
</dbReference>
<feature type="domain" description="NB-ARC" evidence="2">
    <location>
        <begin position="60"/>
        <end position="98"/>
    </location>
</feature>
<dbReference type="SUPFAM" id="SSF52540">
    <property type="entry name" value="P-loop containing nucleoside triphosphate hydrolases"/>
    <property type="match status" value="1"/>
</dbReference>
<dbReference type="InterPro" id="IPR027417">
    <property type="entry name" value="P-loop_NTPase"/>
</dbReference>
<evidence type="ECO:0000313" key="4">
    <source>
        <dbReference type="EMBL" id="RYR40627.1"/>
    </source>
</evidence>
<dbReference type="PANTHER" id="PTHR47186:SF42">
    <property type="entry name" value="DISEASE RESISTANCE RPP13-LIKE PROTEIN 1"/>
    <property type="match status" value="1"/>
</dbReference>
<evidence type="ECO:0000259" key="2">
    <source>
        <dbReference type="Pfam" id="PF00931"/>
    </source>
</evidence>
<evidence type="ECO:0000313" key="5">
    <source>
        <dbReference type="Proteomes" id="UP000289738"/>
    </source>
</evidence>
<comment type="caution">
    <text evidence="4">The sequence shown here is derived from an EMBL/GenBank/DDBJ whole genome shotgun (WGS) entry which is preliminary data.</text>
</comment>
<evidence type="ECO:0000259" key="3">
    <source>
        <dbReference type="Pfam" id="PF23598"/>
    </source>
</evidence>
<accession>A0A445BPM1</accession>
<dbReference type="PANTHER" id="PTHR47186">
    <property type="entry name" value="LEUCINE-RICH REPEAT-CONTAINING PROTEIN 57"/>
    <property type="match status" value="1"/>
</dbReference>
<dbReference type="SUPFAM" id="SSF52058">
    <property type="entry name" value="L domain-like"/>
    <property type="match status" value="1"/>
</dbReference>
<reference evidence="4 5" key="1">
    <citation type="submission" date="2019-01" db="EMBL/GenBank/DDBJ databases">
        <title>Sequencing of cultivated peanut Arachis hypogaea provides insights into genome evolution and oil improvement.</title>
        <authorList>
            <person name="Chen X."/>
        </authorList>
    </citation>
    <scope>NUCLEOTIDE SEQUENCE [LARGE SCALE GENOMIC DNA]</scope>
    <source>
        <strain evidence="5">cv. Fuhuasheng</strain>
        <tissue evidence="4">Leaves</tissue>
    </source>
</reference>
<proteinExistence type="predicted"/>
<dbReference type="Pfam" id="PF00931">
    <property type="entry name" value="NB-ARC"/>
    <property type="match status" value="1"/>
</dbReference>
<organism evidence="4 5">
    <name type="scientific">Arachis hypogaea</name>
    <name type="common">Peanut</name>
    <dbReference type="NCBI Taxonomy" id="3818"/>
    <lineage>
        <taxon>Eukaryota</taxon>
        <taxon>Viridiplantae</taxon>
        <taxon>Streptophyta</taxon>
        <taxon>Embryophyta</taxon>
        <taxon>Tracheophyta</taxon>
        <taxon>Spermatophyta</taxon>
        <taxon>Magnoliopsida</taxon>
        <taxon>eudicotyledons</taxon>
        <taxon>Gunneridae</taxon>
        <taxon>Pentapetalae</taxon>
        <taxon>rosids</taxon>
        <taxon>fabids</taxon>
        <taxon>Fabales</taxon>
        <taxon>Fabaceae</taxon>
        <taxon>Papilionoideae</taxon>
        <taxon>50 kb inversion clade</taxon>
        <taxon>dalbergioids sensu lato</taxon>
        <taxon>Dalbergieae</taxon>
        <taxon>Pterocarpus clade</taxon>
        <taxon>Arachis</taxon>
    </lineage>
</organism>
<dbReference type="GO" id="GO:0043531">
    <property type="term" value="F:ADP binding"/>
    <property type="evidence" value="ECO:0007669"/>
    <property type="project" value="InterPro"/>
</dbReference>
<keyword evidence="1" id="KW-0677">Repeat</keyword>
<protein>
    <submittedName>
        <fullName evidence="4">Uncharacterized protein</fullName>
    </submittedName>
</protein>
<dbReference type="Pfam" id="PF23598">
    <property type="entry name" value="LRR_14"/>
    <property type="match status" value="1"/>
</dbReference>
<dbReference type="InterPro" id="IPR032675">
    <property type="entry name" value="LRR_dom_sf"/>
</dbReference>
<gene>
    <name evidence="4" type="ORF">Ahy_A09g046378</name>
</gene>
<sequence>MAKLFVQEMHQELDKTIINDYGKSNREIERERRWILVPVEIEGRMKGYLNRTVYNDPESPLTMIPIVGMDGIGKTTLAQLVYNDIKVVAKFETRAWYYEGDWKNILESEIWELSEDDKSLPDSIGELIHLRYLNLSHTPISESICKLYNLQTLKLRNCTKLEMLSNCMHDLVNLRHLDIRGASCLKEMPKRMSNYYIVGTQEENGIRELGTLDNLHGSFCISKLENGQE</sequence>
<dbReference type="InterPro" id="IPR002182">
    <property type="entry name" value="NB-ARC"/>
</dbReference>
<name>A0A445BPM1_ARAHY</name>
<dbReference type="EMBL" id="SDMP01000009">
    <property type="protein sequence ID" value="RYR40627.1"/>
    <property type="molecule type" value="Genomic_DNA"/>
</dbReference>
<dbReference type="STRING" id="3818.A0A445BPM1"/>
<keyword evidence="5" id="KW-1185">Reference proteome</keyword>
<dbReference type="GO" id="GO:0006952">
    <property type="term" value="P:defense response"/>
    <property type="evidence" value="ECO:0007669"/>
    <property type="project" value="UniProtKB-KW"/>
</dbReference>